<comment type="similarity">
    <text evidence="1">Belongs to the peptidase S49 family.</text>
</comment>
<keyword evidence="8" id="KW-1185">Reference proteome</keyword>
<dbReference type="RefSeq" id="WP_069945670.1">
    <property type="nucleotide sequence ID" value="NZ_MIPW01000064.1"/>
</dbReference>
<keyword evidence="5" id="KW-1133">Transmembrane helix</keyword>
<sequence length="333" mass="36719">MGNEHQQTPQSEQDGVMAKLVDTLAASTEALNKSSEALVGVTRMSRADERLRKFKIGMIFLPLTLILLFYFFQSYKSGRPFGSEPYVALVEINGEIATNALASAKNVNVSLQKAFADTKSQGVFISIDSPGGSPAESARIHDEIIALKAQYPDKKVIVFGNGSLTSGAYWIACAADEIHTLSMTMVGSIGVKMESYDLSEIAKKYDVSKLVFTAGEHKHRLDPLIEPTAEDIEKFNSMLAKLHTLFKDTVTASRSDKIDESRDPTLFSGDFWIGVEAVEMGLVDSVTTPNVLLKETFGTVHMLDYTQHPNVLDTLNKQRVLGGWESLLDYRIR</sequence>
<proteinExistence type="inferred from homology"/>
<dbReference type="Gene3D" id="3.90.226.10">
    <property type="entry name" value="2-enoyl-CoA Hydratase, Chain A, domain 1"/>
    <property type="match status" value="1"/>
</dbReference>
<keyword evidence="5" id="KW-0472">Membrane</keyword>
<evidence type="ECO:0000259" key="6">
    <source>
        <dbReference type="Pfam" id="PF01343"/>
    </source>
</evidence>
<evidence type="ECO:0000256" key="5">
    <source>
        <dbReference type="SAM" id="Phobius"/>
    </source>
</evidence>
<dbReference type="AlphaFoldDB" id="A0AB36FQZ2"/>
<dbReference type="EMBL" id="MIPY01000053">
    <property type="protein sequence ID" value="OES25029.1"/>
    <property type="molecule type" value="Genomic_DNA"/>
</dbReference>
<keyword evidence="2 7" id="KW-0645">Protease</keyword>
<reference evidence="7 8" key="1">
    <citation type="submission" date="2016-09" db="EMBL/GenBank/DDBJ databases">
        <title>Draft Genome Sequence of four Alteromonas macleodii strains isolated from copper coupons and grown long-term at elevated copper levels.</title>
        <authorList>
            <person name="Cusick K."/>
            <person name="Dale J."/>
            <person name="Little B."/>
            <person name="Biffinger J."/>
        </authorList>
    </citation>
    <scope>NUCLEOTIDE SEQUENCE [LARGE SCALE GENOMIC DNA]</scope>
    <source>
        <strain evidence="7 8">KCP01</strain>
    </source>
</reference>
<dbReference type="PANTHER" id="PTHR42987">
    <property type="entry name" value="PEPTIDASE S49"/>
    <property type="match status" value="1"/>
</dbReference>
<dbReference type="GO" id="GO:0006508">
    <property type="term" value="P:proteolysis"/>
    <property type="evidence" value="ECO:0007669"/>
    <property type="project" value="UniProtKB-KW"/>
</dbReference>
<keyword evidence="4" id="KW-0720">Serine protease</keyword>
<accession>A0AB36FQZ2</accession>
<feature type="domain" description="Peptidase S49" evidence="6">
    <location>
        <begin position="153"/>
        <end position="290"/>
    </location>
</feature>
<protein>
    <submittedName>
        <fullName evidence="7">Clp protease family protein</fullName>
    </submittedName>
</protein>
<dbReference type="Proteomes" id="UP000095392">
    <property type="component" value="Unassembled WGS sequence"/>
</dbReference>
<keyword evidence="5" id="KW-0812">Transmembrane</keyword>
<evidence type="ECO:0000256" key="3">
    <source>
        <dbReference type="ARBA" id="ARBA00022801"/>
    </source>
</evidence>
<evidence type="ECO:0000313" key="7">
    <source>
        <dbReference type="EMBL" id="OES25029.1"/>
    </source>
</evidence>
<dbReference type="CDD" id="cd07023">
    <property type="entry name" value="S49_Sppa_N_C"/>
    <property type="match status" value="1"/>
</dbReference>
<keyword evidence="3" id="KW-0378">Hydrolase</keyword>
<evidence type="ECO:0000256" key="2">
    <source>
        <dbReference type="ARBA" id="ARBA00022670"/>
    </source>
</evidence>
<evidence type="ECO:0000256" key="1">
    <source>
        <dbReference type="ARBA" id="ARBA00008683"/>
    </source>
</evidence>
<dbReference type="Pfam" id="PF01343">
    <property type="entry name" value="Peptidase_S49"/>
    <property type="match status" value="1"/>
</dbReference>
<organism evidence="7 8">
    <name type="scientific">Alteromonas macleodii</name>
    <name type="common">Pseudoalteromonas macleodii</name>
    <dbReference type="NCBI Taxonomy" id="28108"/>
    <lineage>
        <taxon>Bacteria</taxon>
        <taxon>Pseudomonadati</taxon>
        <taxon>Pseudomonadota</taxon>
        <taxon>Gammaproteobacteria</taxon>
        <taxon>Alteromonadales</taxon>
        <taxon>Alteromonadaceae</taxon>
        <taxon>Alteromonas/Salinimonas group</taxon>
        <taxon>Alteromonas</taxon>
    </lineage>
</organism>
<comment type="caution">
    <text evidence="7">The sequence shown here is derived from an EMBL/GenBank/DDBJ whole genome shotgun (WGS) entry which is preliminary data.</text>
</comment>
<name>A0AB36FQZ2_ALTMA</name>
<gene>
    <name evidence="7" type="ORF">BFV95_4497</name>
</gene>
<feature type="transmembrane region" description="Helical" evidence="5">
    <location>
        <begin position="54"/>
        <end position="72"/>
    </location>
</feature>
<dbReference type="InterPro" id="IPR002142">
    <property type="entry name" value="Peptidase_S49"/>
</dbReference>
<dbReference type="SUPFAM" id="SSF52096">
    <property type="entry name" value="ClpP/crotonase"/>
    <property type="match status" value="1"/>
</dbReference>
<dbReference type="InterPro" id="IPR029045">
    <property type="entry name" value="ClpP/crotonase-like_dom_sf"/>
</dbReference>
<evidence type="ECO:0000256" key="4">
    <source>
        <dbReference type="ARBA" id="ARBA00022825"/>
    </source>
</evidence>
<dbReference type="GO" id="GO:0008236">
    <property type="term" value="F:serine-type peptidase activity"/>
    <property type="evidence" value="ECO:0007669"/>
    <property type="project" value="UniProtKB-KW"/>
</dbReference>
<dbReference type="InterPro" id="IPR047272">
    <property type="entry name" value="S49_SppA_C"/>
</dbReference>
<evidence type="ECO:0000313" key="8">
    <source>
        <dbReference type="Proteomes" id="UP000095392"/>
    </source>
</evidence>
<dbReference type="PANTHER" id="PTHR42987:SF8">
    <property type="entry name" value="PROTEINASE"/>
    <property type="match status" value="1"/>
</dbReference>
<dbReference type="Gene3D" id="6.20.330.10">
    <property type="match status" value="1"/>
</dbReference>